<accession>A0A4C1W0E2</accession>
<protein>
    <submittedName>
        <fullName evidence="1">Uncharacterized protein</fullName>
    </submittedName>
</protein>
<sequence>MPTEPISLRKRSSGSDYELDKTWTDSLRKRSRHLKVAPIDRDNGVCLHEDVLIVYPSSGNAPKSYVELLPNNSHNELFVVLLGLRIRFHPLHPLPQQRWLLLYQEVLYFAIARDTYFHTLTTLTSL</sequence>
<dbReference type="EMBL" id="BGZK01000454">
    <property type="protein sequence ID" value="GBP44551.1"/>
    <property type="molecule type" value="Genomic_DNA"/>
</dbReference>
<reference evidence="1 2" key="1">
    <citation type="journal article" date="2019" name="Commun. Biol.">
        <title>The bagworm genome reveals a unique fibroin gene that provides high tensile strength.</title>
        <authorList>
            <person name="Kono N."/>
            <person name="Nakamura H."/>
            <person name="Ohtoshi R."/>
            <person name="Tomita M."/>
            <person name="Numata K."/>
            <person name="Arakawa K."/>
        </authorList>
    </citation>
    <scope>NUCLEOTIDE SEQUENCE [LARGE SCALE GENOMIC DNA]</scope>
</reference>
<gene>
    <name evidence="1" type="ORF">EVAR_86775_1</name>
</gene>
<comment type="caution">
    <text evidence="1">The sequence shown here is derived from an EMBL/GenBank/DDBJ whole genome shotgun (WGS) entry which is preliminary data.</text>
</comment>
<evidence type="ECO:0000313" key="1">
    <source>
        <dbReference type="EMBL" id="GBP44551.1"/>
    </source>
</evidence>
<dbReference type="AlphaFoldDB" id="A0A4C1W0E2"/>
<name>A0A4C1W0E2_EUMVA</name>
<dbReference type="Proteomes" id="UP000299102">
    <property type="component" value="Unassembled WGS sequence"/>
</dbReference>
<evidence type="ECO:0000313" key="2">
    <source>
        <dbReference type="Proteomes" id="UP000299102"/>
    </source>
</evidence>
<keyword evidence="2" id="KW-1185">Reference proteome</keyword>
<organism evidence="1 2">
    <name type="scientific">Eumeta variegata</name>
    <name type="common">Bagworm moth</name>
    <name type="synonym">Eumeta japonica</name>
    <dbReference type="NCBI Taxonomy" id="151549"/>
    <lineage>
        <taxon>Eukaryota</taxon>
        <taxon>Metazoa</taxon>
        <taxon>Ecdysozoa</taxon>
        <taxon>Arthropoda</taxon>
        <taxon>Hexapoda</taxon>
        <taxon>Insecta</taxon>
        <taxon>Pterygota</taxon>
        <taxon>Neoptera</taxon>
        <taxon>Endopterygota</taxon>
        <taxon>Lepidoptera</taxon>
        <taxon>Glossata</taxon>
        <taxon>Ditrysia</taxon>
        <taxon>Tineoidea</taxon>
        <taxon>Psychidae</taxon>
        <taxon>Oiketicinae</taxon>
        <taxon>Eumeta</taxon>
    </lineage>
</organism>
<proteinExistence type="predicted"/>